<dbReference type="GO" id="GO:0070971">
    <property type="term" value="C:endoplasmic reticulum exit site"/>
    <property type="evidence" value="ECO:0007669"/>
    <property type="project" value="TreeGrafter"/>
</dbReference>
<feature type="domain" description="Sec23/Sec24 helical" evidence="8">
    <location>
        <begin position="645"/>
        <end position="739"/>
    </location>
</feature>
<evidence type="ECO:0000259" key="6">
    <source>
        <dbReference type="Pfam" id="PF04810"/>
    </source>
</evidence>
<evidence type="ECO:0000259" key="5">
    <source>
        <dbReference type="Pfam" id="PF00626"/>
    </source>
</evidence>
<dbReference type="SUPFAM" id="SSF82754">
    <property type="entry name" value="C-terminal, gelsolin-like domain of Sec23/24"/>
    <property type="match status" value="1"/>
</dbReference>
<reference evidence="10" key="1">
    <citation type="submission" date="2010-02" db="EMBL/GenBank/DDBJ databases">
        <title>Sequencing and annotation of the Blastocystis hominis genome.</title>
        <authorList>
            <person name="Wincker P."/>
        </authorList>
    </citation>
    <scope>NUCLEOTIDE SEQUENCE</scope>
    <source>
        <strain evidence="10">Singapore isolate B</strain>
    </source>
</reference>
<dbReference type="InterPro" id="IPR036175">
    <property type="entry name" value="Sec23/24_helical_dom_sf"/>
</dbReference>
<evidence type="ECO:0000256" key="1">
    <source>
        <dbReference type="ARBA" id="ARBA00008334"/>
    </source>
</evidence>
<dbReference type="GO" id="GO:0008270">
    <property type="term" value="F:zinc ion binding"/>
    <property type="evidence" value="ECO:0007669"/>
    <property type="project" value="InterPro"/>
</dbReference>
<dbReference type="GO" id="GO:0006886">
    <property type="term" value="P:intracellular protein transport"/>
    <property type="evidence" value="ECO:0007669"/>
    <property type="project" value="InterPro"/>
</dbReference>
<dbReference type="InterPro" id="IPR006895">
    <property type="entry name" value="Znf_Sec23_Sec24"/>
</dbReference>
<dbReference type="EMBL" id="FN668672">
    <property type="protein sequence ID" value="CBK24015.2"/>
    <property type="molecule type" value="Genomic_DNA"/>
</dbReference>
<dbReference type="GO" id="GO:0030127">
    <property type="term" value="C:COPII vesicle coat"/>
    <property type="evidence" value="ECO:0007669"/>
    <property type="project" value="InterPro"/>
</dbReference>
<dbReference type="SUPFAM" id="SSF82919">
    <property type="entry name" value="Zn-finger domain of Sec23/24"/>
    <property type="match status" value="1"/>
</dbReference>
<dbReference type="InterPro" id="IPR012990">
    <property type="entry name" value="Beta-sandwich_Sec23_24"/>
</dbReference>
<dbReference type="GeneID" id="24920871"/>
<dbReference type="Gene3D" id="3.40.50.410">
    <property type="entry name" value="von Willebrand factor, type A domain"/>
    <property type="match status" value="1"/>
</dbReference>
<dbReference type="PANTHER" id="PTHR13803">
    <property type="entry name" value="SEC24-RELATED PROTEIN"/>
    <property type="match status" value="1"/>
</dbReference>
<dbReference type="Pfam" id="PF04815">
    <property type="entry name" value="Sec23_helical"/>
    <property type="match status" value="1"/>
</dbReference>
<protein>
    <submittedName>
        <fullName evidence="10">Uncharacterized protein</fullName>
    </submittedName>
</protein>
<evidence type="ECO:0000313" key="11">
    <source>
        <dbReference type="Proteomes" id="UP000008312"/>
    </source>
</evidence>
<accession>D8M7H6</accession>
<dbReference type="InterPro" id="IPR006896">
    <property type="entry name" value="Sec23/24_trunk_dom"/>
</dbReference>
<organism evidence="10">
    <name type="scientific">Blastocystis hominis</name>
    <dbReference type="NCBI Taxonomy" id="12968"/>
    <lineage>
        <taxon>Eukaryota</taxon>
        <taxon>Sar</taxon>
        <taxon>Stramenopiles</taxon>
        <taxon>Bigyra</taxon>
        <taxon>Opalozoa</taxon>
        <taxon>Opalinata</taxon>
        <taxon>Blastocystidae</taxon>
        <taxon>Blastocystis</taxon>
    </lineage>
</organism>
<dbReference type="Gene3D" id="1.20.120.730">
    <property type="entry name" value="Sec23/Sec24 helical domain"/>
    <property type="match status" value="1"/>
</dbReference>
<dbReference type="FunCoup" id="D8M7H6">
    <property type="interactions" value="299"/>
</dbReference>
<comment type="similarity">
    <text evidence="1">Belongs to the SEC23/SEC24 family. SEC24 subfamily.</text>
</comment>
<dbReference type="InterPro" id="IPR036174">
    <property type="entry name" value="Znf_Sec23_Sec24_sf"/>
</dbReference>
<dbReference type="InterPro" id="IPR050550">
    <property type="entry name" value="SEC23_SEC24_subfamily"/>
</dbReference>
<feature type="domain" description="Gelsolin-like" evidence="5">
    <location>
        <begin position="782"/>
        <end position="850"/>
    </location>
</feature>
<dbReference type="GO" id="GO:0000149">
    <property type="term" value="F:SNARE binding"/>
    <property type="evidence" value="ECO:0007669"/>
    <property type="project" value="TreeGrafter"/>
</dbReference>
<keyword evidence="2" id="KW-0813">Transport</keyword>
<dbReference type="Pfam" id="PF08033">
    <property type="entry name" value="Sec23_BS"/>
    <property type="match status" value="1"/>
</dbReference>
<feature type="compositionally biased region" description="Low complexity" evidence="4">
    <location>
        <begin position="84"/>
        <end position="100"/>
    </location>
</feature>
<keyword evidence="11" id="KW-1185">Reference proteome</keyword>
<dbReference type="Pfam" id="PF00626">
    <property type="entry name" value="Gelsolin"/>
    <property type="match status" value="1"/>
</dbReference>
<dbReference type="SUPFAM" id="SSF81995">
    <property type="entry name" value="beta-sandwich domain of Sec23/24"/>
    <property type="match status" value="1"/>
</dbReference>
<dbReference type="GO" id="GO:0090110">
    <property type="term" value="P:COPII-coated vesicle cargo loading"/>
    <property type="evidence" value="ECO:0007669"/>
    <property type="project" value="TreeGrafter"/>
</dbReference>
<dbReference type="Gene3D" id="3.40.20.10">
    <property type="entry name" value="Severin"/>
    <property type="match status" value="1"/>
</dbReference>
<dbReference type="InterPro" id="IPR029006">
    <property type="entry name" value="ADF-H/Gelsolin-like_dom_sf"/>
</dbReference>
<gene>
    <name evidence="10" type="ORF">GSBLH_T00003809001</name>
</gene>
<feature type="domain" description="Sec23/Sec24 beta-sandwich" evidence="9">
    <location>
        <begin position="550"/>
        <end position="633"/>
    </location>
</feature>
<dbReference type="InterPro" id="IPR007123">
    <property type="entry name" value="Gelsolin-like_dom"/>
</dbReference>
<feature type="domain" description="Sec23/Sec24 trunk" evidence="7">
    <location>
        <begin position="307"/>
        <end position="543"/>
    </location>
</feature>
<name>D8M7H6_BLAHO</name>
<dbReference type="OMA" id="AVECSKQ"/>
<evidence type="ECO:0000259" key="7">
    <source>
        <dbReference type="Pfam" id="PF04811"/>
    </source>
</evidence>
<dbReference type="Gene3D" id="2.60.40.1670">
    <property type="entry name" value="beta-sandwich domain of Sec23/24"/>
    <property type="match status" value="1"/>
</dbReference>
<evidence type="ECO:0000256" key="3">
    <source>
        <dbReference type="ARBA" id="ARBA00022927"/>
    </source>
</evidence>
<feature type="domain" description="Zinc finger Sec23/Sec24-type" evidence="6">
    <location>
        <begin position="224"/>
        <end position="255"/>
    </location>
</feature>
<feature type="region of interest" description="Disordered" evidence="4">
    <location>
        <begin position="80"/>
        <end position="103"/>
    </location>
</feature>
<dbReference type="RefSeq" id="XP_012898063.1">
    <property type="nucleotide sequence ID" value="XM_013042609.1"/>
</dbReference>
<dbReference type="OrthoDB" id="49016at2759"/>
<dbReference type="AlphaFoldDB" id="D8M7H6"/>
<dbReference type="InterPro" id="IPR036180">
    <property type="entry name" value="Gelsolin-like_dom_sf"/>
</dbReference>
<evidence type="ECO:0000259" key="9">
    <source>
        <dbReference type="Pfam" id="PF08033"/>
    </source>
</evidence>
<evidence type="ECO:0000313" key="10">
    <source>
        <dbReference type="EMBL" id="CBK24015.2"/>
    </source>
</evidence>
<evidence type="ECO:0000259" key="8">
    <source>
        <dbReference type="Pfam" id="PF04815"/>
    </source>
</evidence>
<dbReference type="Pfam" id="PF04811">
    <property type="entry name" value="Sec23_trunk"/>
    <property type="match status" value="1"/>
</dbReference>
<dbReference type="SUPFAM" id="SSF81811">
    <property type="entry name" value="Helical domain of Sec23/24"/>
    <property type="match status" value="1"/>
</dbReference>
<dbReference type="Pfam" id="PF04810">
    <property type="entry name" value="zf-Sec23_Sec24"/>
    <property type="match status" value="1"/>
</dbReference>
<dbReference type="InParanoid" id="D8M7H6"/>
<keyword evidence="3" id="KW-0653">Protein transport</keyword>
<sequence length="914" mass="99902">MKVLVMSNPFLKNNNQNTAQQQPSAVPNIVGARTLPPSGYSAPTNVFNPQQRAFYPGSAGGRVVPPPPSMDTVAQHMSNMSLNSEPPQSSISAPPSGSVSAGAYRPMNGRYQIPTTAYNLTSVDPSQTQNQPMYGGNTAAMGSGMSPAYMGPQTNYDLSAPAPSPISPEMQPDEEYVKLSYDIAPNSSSLQGLAGIPFGGVFRPMAPDGGKIPVVSFGRVGVQRCFRCRAYINPFVSFTDGGRRWRCNFCGHLNDGRRDGGRRGLVPDEYYSHLDMSGKRVDLYERPELCKGQVEFEAGREYCVRPPMFPTYLFLLDVSYQAVASGMLETACEAIRASLDDLIAMCDNSIITVGFMTFDSAVHFYQIAEGKTVRQLVCSDIEDLLIPVPSSLLLNLVDNRQAVDSFLRALPASFASTRDVDTCTGSALHFAAKLLQDTGGLLSLFQASMPSLGAAKLKQREVPAMLGTDSEKDLLKPASPFYTELAHQLVAQQISVHCFLGAASADVASLAPLCTQSGGQLFYYPSFHQQSRWAAVLASDVHRVLARETGFESMYRVRVPSGVHVRGFAGAFCLSNTDLMVSPVCHSDLTVSVEFELDNVLQAPSFPIQGALLYTNARGERRIRVHTAVLPVSNVLNHMFERLRQDVIADLVLQRSIEAIPEVGLAIARQKVHQLCLALLKRTKAQGLASPSESIPAQIAQLPLFLMALQKSGVLRGGSDQRSDARAYLMHQLRQSSLDVVVRFLYPLLLDIADMDPQAGTFLEDAEAAEAAESQLFGPRNLVLPRILRLTLSTLSATGIYLLDEGVALWLLVGDQVPVQVMRDVFGVDSLQGYDVALMDLPRLETSLSKRLWNIVSELRADRLYFCPLEVVRSSDVDFAKLKWRMVEDRDVFQGANYSYSEYVQLLAGGNPGY</sequence>
<evidence type="ECO:0000256" key="4">
    <source>
        <dbReference type="SAM" id="MobiDB-lite"/>
    </source>
</evidence>
<dbReference type="SUPFAM" id="SSF53300">
    <property type="entry name" value="vWA-like"/>
    <property type="match status" value="1"/>
</dbReference>
<dbReference type="Gene3D" id="2.30.30.380">
    <property type="entry name" value="Zn-finger domain of Sec23/24"/>
    <property type="match status" value="1"/>
</dbReference>
<evidence type="ECO:0000256" key="2">
    <source>
        <dbReference type="ARBA" id="ARBA00022448"/>
    </source>
</evidence>
<dbReference type="InterPro" id="IPR006900">
    <property type="entry name" value="Sec23/24_helical_dom"/>
</dbReference>
<dbReference type="Proteomes" id="UP000008312">
    <property type="component" value="Unassembled WGS sequence"/>
</dbReference>
<dbReference type="InterPro" id="IPR036465">
    <property type="entry name" value="vWFA_dom_sf"/>
</dbReference>
<proteinExistence type="inferred from homology"/>